<evidence type="ECO:0000313" key="2">
    <source>
        <dbReference type="Proteomes" id="UP000297229"/>
    </source>
</evidence>
<organism evidence="1 2">
    <name type="scientific">Botrytis elliptica</name>
    <dbReference type="NCBI Taxonomy" id="278938"/>
    <lineage>
        <taxon>Eukaryota</taxon>
        <taxon>Fungi</taxon>
        <taxon>Dikarya</taxon>
        <taxon>Ascomycota</taxon>
        <taxon>Pezizomycotina</taxon>
        <taxon>Leotiomycetes</taxon>
        <taxon>Helotiales</taxon>
        <taxon>Sclerotiniaceae</taxon>
        <taxon>Botrytis</taxon>
    </lineage>
</organism>
<accession>A0A4Z1JY76</accession>
<proteinExistence type="predicted"/>
<reference evidence="1 2" key="1">
    <citation type="submission" date="2017-12" db="EMBL/GenBank/DDBJ databases">
        <title>Comparative genomics of Botrytis spp.</title>
        <authorList>
            <person name="Valero-Jimenez C.A."/>
            <person name="Tapia P."/>
            <person name="Veloso J."/>
            <person name="Silva-Moreno E."/>
            <person name="Staats M."/>
            <person name="Valdes J.H."/>
            <person name="Van Kan J.A.L."/>
        </authorList>
    </citation>
    <scope>NUCLEOTIDE SEQUENCE [LARGE SCALE GENOMIC DNA]</scope>
    <source>
        <strain evidence="1 2">Be9601</strain>
    </source>
</reference>
<gene>
    <name evidence="1" type="ORF">BELL_0068g00230</name>
</gene>
<name>A0A4Z1JY76_9HELO</name>
<dbReference type="Proteomes" id="UP000297229">
    <property type="component" value="Unassembled WGS sequence"/>
</dbReference>
<dbReference type="EMBL" id="PQXM01000068">
    <property type="protein sequence ID" value="TGO78396.1"/>
    <property type="molecule type" value="Genomic_DNA"/>
</dbReference>
<evidence type="ECO:0000313" key="1">
    <source>
        <dbReference type="EMBL" id="TGO78396.1"/>
    </source>
</evidence>
<sequence length="63" mass="6900">MAECSSSIAWIEVAIAEVSTPMALPSMPVRDIAGARDIIISVILEERRHVRSYVSAAPENLEF</sequence>
<keyword evidence="2" id="KW-1185">Reference proteome</keyword>
<comment type="caution">
    <text evidence="1">The sequence shown here is derived from an EMBL/GenBank/DDBJ whole genome shotgun (WGS) entry which is preliminary data.</text>
</comment>
<protein>
    <submittedName>
        <fullName evidence="1">Uncharacterized protein</fullName>
    </submittedName>
</protein>
<dbReference type="AlphaFoldDB" id="A0A4Z1JY76"/>